<feature type="compositionally biased region" description="Low complexity" evidence="1">
    <location>
        <begin position="1"/>
        <end position="12"/>
    </location>
</feature>
<dbReference type="CDD" id="cd09731">
    <property type="entry name" value="Cse2_I-E"/>
    <property type="match status" value="1"/>
</dbReference>
<evidence type="ECO:0000313" key="3">
    <source>
        <dbReference type="Proteomes" id="UP000470875"/>
    </source>
</evidence>
<dbReference type="EMBL" id="VULO01000006">
    <property type="protein sequence ID" value="MSS84302.1"/>
    <property type="molecule type" value="Genomic_DNA"/>
</dbReference>
<dbReference type="Gene3D" id="1.10.520.40">
    <property type="entry name" value="CRISPR-associated protein Cse2"/>
    <property type="match status" value="1"/>
</dbReference>
<dbReference type="RefSeq" id="WP_154544538.1">
    <property type="nucleotide sequence ID" value="NZ_VULO01000006.1"/>
</dbReference>
<dbReference type="NCBIfam" id="TIGR02548">
    <property type="entry name" value="casB_cse2"/>
    <property type="match status" value="1"/>
</dbReference>
<comment type="caution">
    <text evidence="2">The sequence shown here is derived from an EMBL/GenBank/DDBJ whole genome shotgun (WGS) entry which is preliminary data.</text>
</comment>
<dbReference type="Proteomes" id="UP000470875">
    <property type="component" value="Unassembled WGS sequence"/>
</dbReference>
<protein>
    <submittedName>
        <fullName evidence="2">Type I-E CRISPR-associated protein Cse2/CasB</fullName>
    </submittedName>
</protein>
<dbReference type="InterPro" id="IPR013382">
    <property type="entry name" value="CRISPR-assoc_prot_Cse2"/>
</dbReference>
<proteinExistence type="predicted"/>
<name>A0A6N7W787_9ACTO</name>
<dbReference type="AlphaFoldDB" id="A0A6N7W787"/>
<keyword evidence="3" id="KW-1185">Reference proteome</keyword>
<dbReference type="Pfam" id="PF09485">
    <property type="entry name" value="CRISPR_Cse2"/>
    <property type="match status" value="1"/>
</dbReference>
<organism evidence="2 3">
    <name type="scientific">Scrofimicrobium canadense</name>
    <dbReference type="NCBI Taxonomy" id="2652290"/>
    <lineage>
        <taxon>Bacteria</taxon>
        <taxon>Bacillati</taxon>
        <taxon>Actinomycetota</taxon>
        <taxon>Actinomycetes</taxon>
        <taxon>Actinomycetales</taxon>
        <taxon>Actinomycetaceae</taxon>
        <taxon>Scrofimicrobium</taxon>
    </lineage>
</organism>
<evidence type="ECO:0000313" key="2">
    <source>
        <dbReference type="EMBL" id="MSS84302.1"/>
    </source>
</evidence>
<accession>A0A6N7W787</accession>
<gene>
    <name evidence="2" type="primary">casB</name>
    <name evidence="2" type="ORF">FYJ24_05885</name>
</gene>
<sequence>MTTTEAMSTSSTQKESSADSHRDDFAFAIRKAIGRLYSDRYSGNRSREAKAQATFARLRQAAGRKPQDDPLAWMEVLDLVSSDLPEWCVGKGDAPSPYEEAAFDALTLYALHQRSLRPYMYQKQTSVGAAAAQLAKKTDSASIKPRFDVLMVARSPQAIDHHLRSLFGLFNSHEIPLDHGQLATDLVKLRSPKSRDQVRLRWGRDFARTLYAKTSDK</sequence>
<feature type="region of interest" description="Disordered" evidence="1">
    <location>
        <begin position="1"/>
        <end position="20"/>
    </location>
</feature>
<evidence type="ECO:0000256" key="1">
    <source>
        <dbReference type="SAM" id="MobiDB-lite"/>
    </source>
</evidence>
<dbReference type="InterPro" id="IPR038287">
    <property type="entry name" value="Cse2_sf"/>
</dbReference>
<reference evidence="2 3" key="1">
    <citation type="submission" date="2019-08" db="EMBL/GenBank/DDBJ databases">
        <title>In-depth cultivation of the pig gut microbiome towards novel bacterial diversity and tailored functional studies.</title>
        <authorList>
            <person name="Wylensek D."/>
            <person name="Hitch T.C.A."/>
            <person name="Clavel T."/>
        </authorList>
    </citation>
    <scope>NUCLEOTIDE SEQUENCE [LARGE SCALE GENOMIC DNA]</scope>
    <source>
        <strain evidence="2 3">WB03_NA08</strain>
    </source>
</reference>